<dbReference type="InterPro" id="IPR052184">
    <property type="entry name" value="SDR_enzymes"/>
</dbReference>
<dbReference type="EMBL" id="JAVDPF010000014">
    <property type="protein sequence ID" value="KAL1877173.1"/>
    <property type="molecule type" value="Genomic_DNA"/>
</dbReference>
<organism evidence="1 2">
    <name type="scientific">Paecilomyces lecythidis</name>
    <dbReference type="NCBI Taxonomy" id="3004212"/>
    <lineage>
        <taxon>Eukaryota</taxon>
        <taxon>Fungi</taxon>
        <taxon>Dikarya</taxon>
        <taxon>Ascomycota</taxon>
        <taxon>Pezizomycotina</taxon>
        <taxon>Eurotiomycetes</taxon>
        <taxon>Eurotiomycetidae</taxon>
        <taxon>Eurotiales</taxon>
        <taxon>Thermoascaceae</taxon>
        <taxon>Paecilomyces</taxon>
    </lineage>
</organism>
<sequence>MPSYVITGASRGLGFEFVRQLSQNPENVVIGLVRNKAAADSKVQAQGLQNVHIVEADYTDLPSLKKAAEKVKDLTGGGLDYLINNAALISHISPHKTLVDFDDDFSTMEKDLRDSFDVNVIGVIKTISAFLPLIKKGIVKKVITISSGMADIDLINDVEIPVGAPYSISKGAVNIAMAKYNAVFKKEGILFLSISPGMVATERASEVPEEEKQALGALAAKFATYAPDFKRPLTPEESVKAVLSVVDKASVQDGYGGQFISHLGTKQWL</sequence>
<evidence type="ECO:0000313" key="2">
    <source>
        <dbReference type="Proteomes" id="UP001583193"/>
    </source>
</evidence>
<evidence type="ECO:0008006" key="3">
    <source>
        <dbReference type="Google" id="ProtNLM"/>
    </source>
</evidence>
<comment type="caution">
    <text evidence="1">The sequence shown here is derived from an EMBL/GenBank/DDBJ whole genome shotgun (WGS) entry which is preliminary data.</text>
</comment>
<dbReference type="InterPro" id="IPR036291">
    <property type="entry name" value="NAD(P)-bd_dom_sf"/>
</dbReference>
<protein>
    <recommendedName>
        <fullName evidence="3">NAD(P)-binding protein</fullName>
    </recommendedName>
</protein>
<dbReference type="PANTHER" id="PTHR45458:SF3">
    <property type="entry name" value="CHAIN DEHYDROGENASE (ATSC), PUTATIVE-RELATED"/>
    <property type="match status" value="1"/>
</dbReference>
<dbReference type="SUPFAM" id="SSF51735">
    <property type="entry name" value="NAD(P)-binding Rossmann-fold domains"/>
    <property type="match status" value="1"/>
</dbReference>
<proteinExistence type="predicted"/>
<dbReference type="InterPro" id="IPR002347">
    <property type="entry name" value="SDR_fam"/>
</dbReference>
<dbReference type="Proteomes" id="UP001583193">
    <property type="component" value="Unassembled WGS sequence"/>
</dbReference>
<dbReference type="PANTHER" id="PTHR45458">
    <property type="entry name" value="SHORT-CHAIN DEHYDROGENASE/REDUCTASE SDR"/>
    <property type="match status" value="1"/>
</dbReference>
<accession>A0ABR3XMG2</accession>
<dbReference type="PRINTS" id="PR00081">
    <property type="entry name" value="GDHRDH"/>
</dbReference>
<evidence type="ECO:0000313" key="1">
    <source>
        <dbReference type="EMBL" id="KAL1877173.1"/>
    </source>
</evidence>
<name>A0ABR3XMG2_9EURO</name>
<reference evidence="1 2" key="1">
    <citation type="journal article" date="2024" name="IMA Fungus">
        <title>IMA Genome - F19 : A genome assembly and annotation guide to empower mycologists, including annotated draft genome sequences of Ceratocystis pirilliformis, Diaporthe australafricana, Fusarium ophioides, Paecilomyces lecythidis, and Sporothrix stenoceras.</title>
        <authorList>
            <person name="Aylward J."/>
            <person name="Wilson A.M."/>
            <person name="Visagie C.M."/>
            <person name="Spraker J."/>
            <person name="Barnes I."/>
            <person name="Buitendag C."/>
            <person name="Ceriani C."/>
            <person name="Del Mar Angel L."/>
            <person name="du Plessis D."/>
            <person name="Fuchs T."/>
            <person name="Gasser K."/>
            <person name="Kramer D."/>
            <person name="Li W."/>
            <person name="Munsamy K."/>
            <person name="Piso A."/>
            <person name="Price J.L."/>
            <person name="Sonnekus B."/>
            <person name="Thomas C."/>
            <person name="van der Nest A."/>
            <person name="van Dijk A."/>
            <person name="van Heerden A."/>
            <person name="van Vuuren N."/>
            <person name="Yilmaz N."/>
            <person name="Duong T.A."/>
            <person name="van der Merwe N.A."/>
            <person name="Wingfield M.J."/>
            <person name="Wingfield B.D."/>
        </authorList>
    </citation>
    <scope>NUCLEOTIDE SEQUENCE [LARGE SCALE GENOMIC DNA]</scope>
    <source>
        <strain evidence="1 2">CMW 18167</strain>
    </source>
</reference>
<keyword evidence="2" id="KW-1185">Reference proteome</keyword>
<dbReference type="Pfam" id="PF00106">
    <property type="entry name" value="adh_short"/>
    <property type="match status" value="1"/>
</dbReference>
<dbReference type="Gene3D" id="3.40.50.720">
    <property type="entry name" value="NAD(P)-binding Rossmann-like Domain"/>
    <property type="match status" value="1"/>
</dbReference>
<gene>
    <name evidence="1" type="ORF">Plec18167_004861</name>
</gene>
<dbReference type="CDD" id="cd05325">
    <property type="entry name" value="carb_red_sniffer_like_SDR_c"/>
    <property type="match status" value="1"/>
</dbReference>